<evidence type="ECO:0000256" key="2">
    <source>
        <dbReference type="ARBA" id="ARBA00023125"/>
    </source>
</evidence>
<sequence>MVHRQVHQQVPPRVEYSLTEFGRTLLPALNALGAWGEENLERLQAGRPQD</sequence>
<dbReference type="InterPro" id="IPR036390">
    <property type="entry name" value="WH_DNA-bd_sf"/>
</dbReference>
<keyword evidence="1" id="KW-0805">Transcription regulation</keyword>
<evidence type="ECO:0000313" key="5">
    <source>
        <dbReference type="EMBL" id="QVJ02993.1"/>
    </source>
</evidence>
<feature type="domain" description="HTH hxlR-type" evidence="4">
    <location>
        <begin position="1"/>
        <end position="44"/>
    </location>
</feature>
<keyword evidence="3" id="KW-0804">Transcription</keyword>
<dbReference type="Pfam" id="PF01638">
    <property type="entry name" value="HxlR"/>
    <property type="match status" value="1"/>
</dbReference>
<evidence type="ECO:0000259" key="4">
    <source>
        <dbReference type="PROSITE" id="PS51118"/>
    </source>
</evidence>
<evidence type="ECO:0000256" key="3">
    <source>
        <dbReference type="ARBA" id="ARBA00023163"/>
    </source>
</evidence>
<dbReference type="PANTHER" id="PTHR33204">
    <property type="entry name" value="TRANSCRIPTIONAL REGULATOR, MARR FAMILY"/>
    <property type="match status" value="1"/>
</dbReference>
<dbReference type="Gene3D" id="1.10.10.10">
    <property type="entry name" value="Winged helix-like DNA-binding domain superfamily/Winged helix DNA-binding domain"/>
    <property type="match status" value="1"/>
</dbReference>
<proteinExistence type="predicted"/>
<keyword evidence="6" id="KW-1185">Reference proteome</keyword>
<dbReference type="InterPro" id="IPR036388">
    <property type="entry name" value="WH-like_DNA-bd_sf"/>
</dbReference>
<dbReference type="Proteomes" id="UP000682416">
    <property type="component" value="Chromosome"/>
</dbReference>
<evidence type="ECO:0000313" key="6">
    <source>
        <dbReference type="Proteomes" id="UP000682416"/>
    </source>
</evidence>
<dbReference type="SUPFAM" id="SSF46785">
    <property type="entry name" value="Winged helix' DNA-binding domain"/>
    <property type="match status" value="1"/>
</dbReference>
<evidence type="ECO:0000256" key="1">
    <source>
        <dbReference type="ARBA" id="ARBA00023015"/>
    </source>
</evidence>
<organism evidence="5 6">
    <name type="scientific">Nocardiopsis eucommiae</name>
    <dbReference type="NCBI Taxonomy" id="2831970"/>
    <lineage>
        <taxon>Bacteria</taxon>
        <taxon>Bacillati</taxon>
        <taxon>Actinomycetota</taxon>
        <taxon>Actinomycetes</taxon>
        <taxon>Streptosporangiales</taxon>
        <taxon>Nocardiopsidaceae</taxon>
        <taxon>Nocardiopsis</taxon>
    </lineage>
</organism>
<dbReference type="PROSITE" id="PS51118">
    <property type="entry name" value="HTH_HXLR"/>
    <property type="match status" value="1"/>
</dbReference>
<accession>A0A975LCM3</accession>
<dbReference type="EMBL" id="CP074402">
    <property type="protein sequence ID" value="QVJ02993.1"/>
    <property type="molecule type" value="Genomic_DNA"/>
</dbReference>
<dbReference type="InterPro" id="IPR002577">
    <property type="entry name" value="HTH_HxlR"/>
</dbReference>
<reference evidence="5" key="1">
    <citation type="submission" date="2021-05" db="EMBL/GenBank/DDBJ databases">
        <authorList>
            <person name="Kaiqin L."/>
            <person name="Jian G."/>
        </authorList>
    </citation>
    <scope>NUCLEOTIDE SEQUENCE</scope>
    <source>
        <strain evidence="5">HDS5</strain>
    </source>
</reference>
<gene>
    <name evidence="5" type="ORF">KGD82_13170</name>
</gene>
<dbReference type="GO" id="GO:0003677">
    <property type="term" value="F:DNA binding"/>
    <property type="evidence" value="ECO:0007669"/>
    <property type="project" value="UniProtKB-KW"/>
</dbReference>
<dbReference type="AlphaFoldDB" id="A0A975LCM3"/>
<protein>
    <submittedName>
        <fullName evidence="5">Helix-turn-helix transcriptional regulator</fullName>
    </submittedName>
</protein>
<keyword evidence="2" id="KW-0238">DNA-binding</keyword>
<name>A0A975LCM3_9ACTN</name>
<dbReference type="PANTHER" id="PTHR33204:SF29">
    <property type="entry name" value="TRANSCRIPTIONAL REGULATOR"/>
    <property type="match status" value="1"/>
</dbReference>
<dbReference type="KEGG" id="nec:KGD82_13170"/>